<dbReference type="AlphaFoldDB" id="A0A3R9E2W1"/>
<dbReference type="RefSeq" id="WP_125306220.1">
    <property type="nucleotide sequence ID" value="NZ_RSEC01000014.1"/>
</dbReference>
<dbReference type="Proteomes" id="UP000267081">
    <property type="component" value="Unassembled WGS sequence"/>
</dbReference>
<evidence type="ECO:0000313" key="3">
    <source>
        <dbReference type="Proteomes" id="UP000267081"/>
    </source>
</evidence>
<comment type="caution">
    <text evidence="2">The sequence shown here is derived from an EMBL/GenBank/DDBJ whole genome shotgun (WGS) entry which is preliminary data.</text>
</comment>
<dbReference type="Pfam" id="PF02627">
    <property type="entry name" value="CMD"/>
    <property type="match status" value="1"/>
</dbReference>
<feature type="domain" description="Carboxymuconolactone decarboxylase-like" evidence="1">
    <location>
        <begin position="49"/>
        <end position="103"/>
    </location>
</feature>
<organism evidence="2 3">
    <name type="scientific">Amycolatopsis eburnea</name>
    <dbReference type="NCBI Taxonomy" id="2267691"/>
    <lineage>
        <taxon>Bacteria</taxon>
        <taxon>Bacillati</taxon>
        <taxon>Actinomycetota</taxon>
        <taxon>Actinomycetes</taxon>
        <taxon>Pseudonocardiales</taxon>
        <taxon>Pseudonocardiaceae</taxon>
        <taxon>Amycolatopsis</taxon>
    </lineage>
</organism>
<dbReference type="InterPro" id="IPR029032">
    <property type="entry name" value="AhpD-like"/>
</dbReference>
<dbReference type="OrthoDB" id="122912at2"/>
<protein>
    <submittedName>
        <fullName evidence="2">Carboxymuconolactone decarboxylase family protein</fullName>
    </submittedName>
</protein>
<dbReference type="InterPro" id="IPR004675">
    <property type="entry name" value="AhpD_core"/>
</dbReference>
<dbReference type="PANTHER" id="PTHR35446">
    <property type="entry name" value="SI:CH211-175M2.5"/>
    <property type="match status" value="1"/>
</dbReference>
<gene>
    <name evidence="2" type="ORF">EIY87_03715</name>
</gene>
<evidence type="ECO:0000259" key="1">
    <source>
        <dbReference type="Pfam" id="PF02627"/>
    </source>
</evidence>
<dbReference type="EMBL" id="RSEC01000014">
    <property type="protein sequence ID" value="RSD24933.1"/>
    <property type="molecule type" value="Genomic_DNA"/>
</dbReference>
<dbReference type="SUPFAM" id="SSF69118">
    <property type="entry name" value="AhpD-like"/>
    <property type="match status" value="1"/>
</dbReference>
<keyword evidence="3" id="KW-1185">Reference proteome</keyword>
<evidence type="ECO:0000313" key="2">
    <source>
        <dbReference type="EMBL" id="RSD24933.1"/>
    </source>
</evidence>
<reference evidence="2 3" key="1">
    <citation type="submission" date="2018-12" db="EMBL/GenBank/DDBJ databases">
        <title>Amycolatopsis eburnea sp. nov. actinomycete associate with arbuscular mycorrhiza fungal spore.</title>
        <authorList>
            <person name="Lumyong S."/>
            <person name="Chaiya L."/>
        </authorList>
    </citation>
    <scope>NUCLEOTIDE SEQUENCE [LARGE SCALE GENOMIC DNA]</scope>
    <source>
        <strain evidence="2 3">GLM-1</strain>
    </source>
</reference>
<dbReference type="NCBIfam" id="TIGR00778">
    <property type="entry name" value="ahpD_dom"/>
    <property type="match status" value="1"/>
</dbReference>
<name>A0A3R9E2W1_9PSEU</name>
<dbReference type="PANTHER" id="PTHR35446:SF3">
    <property type="entry name" value="CMD DOMAIN-CONTAINING PROTEIN"/>
    <property type="match status" value="1"/>
</dbReference>
<dbReference type="InterPro" id="IPR003779">
    <property type="entry name" value="CMD-like"/>
</dbReference>
<dbReference type="Gene3D" id="1.20.1290.10">
    <property type="entry name" value="AhpD-like"/>
    <property type="match status" value="1"/>
</dbReference>
<dbReference type="GO" id="GO:0051920">
    <property type="term" value="F:peroxiredoxin activity"/>
    <property type="evidence" value="ECO:0007669"/>
    <property type="project" value="InterPro"/>
</dbReference>
<sequence>MFPDHTPESAPPAARPTMAATAKKFGHVPPAVARMATSPETLNGFLKLNAIFETTTLTALEREVLVMTVATRNGCHVCVAMHTASLSGLSASPDLIAALRAQAPLPSARLEALRRFTLTVMDTTGDVPPSSLAEFVEAGFTPRNALEVVLGIGTYTVSTYANRLIQAPLDEAFAGHAWDPETAGAAR</sequence>
<accession>A0A3R9E2W1</accession>
<proteinExistence type="predicted"/>